<keyword evidence="1" id="KW-0732">Signal</keyword>
<dbReference type="SUPFAM" id="SSF50998">
    <property type="entry name" value="Quinoprotein alcohol dehydrogenase-like"/>
    <property type="match status" value="1"/>
</dbReference>
<proteinExistence type="predicted"/>
<accession>A0ABT5CCQ5</accession>
<dbReference type="InterPro" id="IPR036465">
    <property type="entry name" value="vWFA_dom_sf"/>
</dbReference>
<evidence type="ECO:0000313" key="2">
    <source>
        <dbReference type="EMBL" id="MDC0683564.1"/>
    </source>
</evidence>
<sequence>MRNLTKVLVTMSSAATLGLVAGRARAQAMDVEPPLPNVLLLVDTSGSMEKTVAGGEPDCNPGTPPASEALKSRWTKLVEALTGPIQDFSCVAQPRTGAAFVNEFSLGGEPPYDRNYYIPFHRMISGHCTKGPGATYDLVGEHRWDNAATPCTTPFTQLNAGLLDVYQDRIRFSLMTFDTLPDARTGLLSGAPDPVGGMEGMWSYFLGFEPGPGYPARGNPPACAPADMEVGARNPSAPLWEGPLIPFPTYTADTTEIRSVNESIQNALIAMRPYGATPLAGMLSDARDYILDDASTWESRPLGPRDDPFISGGCRKTSIVLISDGEPNLDLRPTCAQGPGPGRDGTGCPYEEPQVIAHSLNSHTNPNRRVPTYAVGFGLTTQARQELSDPTFNCETISSADFLPAGRCDNAAGAVKACCTLSRIAIEGGTDRGYFPDDANELSAVMSRIFAQIAANSTSRTLPVFANATTAMHSSNPDAGVAYQFASSFSPPPDGSLWSGNLERKRFVCESVSGVMTTQLKDIDPGKGDDFAANVNSNTGEPRRFFTVIGDLDTTAQRIWSSRSIRLPNVATGTVPTDGLGSYTGTMTNGGALAPGSTFASAFSSASRALDLDPSAAIPPQCSGGLQATNAGDCARRLIEWEVGAPMPSGVASREGNVLGSIYHSTPVVVGPPNDYIPDESYRAFAESPAQKTRPLVLYTATTDGQLHAFQVTAATASDGLKVDKVENNELWSFLPPHVLPRLLATFNQQSLLLDGAPVVKNVVFERTSAQVSGASATWNTVLVASGGAGGSFYYALDVTNPKAPKFLWQLSTDDSGTPLFGDATPTPAIGMVEMQDGAQIKEIAVAILPGGSAPLDTSQPACNRQNTTPPLFDPTGTLAVRDSVRCWGSAGTGGPVGPSRSLTIVRLDTGEIIRTFRGRVDEAPGGIASRTTRVDFDSPITGVPVPFPAGVGEVAERIYVGDADGTLWRVSLTSTNPENWTVDLAWDAYSFPTDSAASSQPIQTTPIVSTDPLGNKVILFSTGDQEAFTASGAIETRVWSITERPHNTSLRFSENWVVPFTGGQRVTGPISLFNGCAYFATFTPVAPGTYTCADGRGAIWGVDYLLGNTDSPAYPHACLVVDPAAPPEPFELQSPGTIVFGVAVTQKPTCTDTTDYTDDYFGQQKIVRQSTPPEYQLVFHTGAAGDADAQGGATRTSTRTLQRPRKVVKIDSWATLIE</sequence>
<feature type="chain" id="PRO_5046037294" evidence="1">
    <location>
        <begin position="27"/>
        <end position="1219"/>
    </location>
</feature>
<dbReference type="EMBL" id="JAQNDK010000004">
    <property type="protein sequence ID" value="MDC0683564.1"/>
    <property type="molecule type" value="Genomic_DNA"/>
</dbReference>
<keyword evidence="3" id="KW-1185">Reference proteome</keyword>
<dbReference type="Gene3D" id="3.40.50.410">
    <property type="entry name" value="von Willebrand factor, type A domain"/>
    <property type="match status" value="1"/>
</dbReference>
<gene>
    <name evidence="2" type="ORF">POL72_37895</name>
</gene>
<dbReference type="Proteomes" id="UP001217485">
    <property type="component" value="Unassembled WGS sequence"/>
</dbReference>
<evidence type="ECO:0000256" key="1">
    <source>
        <dbReference type="SAM" id="SignalP"/>
    </source>
</evidence>
<dbReference type="RefSeq" id="WP_272101699.1">
    <property type="nucleotide sequence ID" value="NZ_JAQNDK010000004.1"/>
</dbReference>
<protein>
    <submittedName>
        <fullName evidence="2">PilC/PilY family type IV pilus protein</fullName>
    </submittedName>
</protein>
<evidence type="ECO:0000313" key="3">
    <source>
        <dbReference type="Proteomes" id="UP001217485"/>
    </source>
</evidence>
<reference evidence="2 3" key="1">
    <citation type="submission" date="2023-01" db="EMBL/GenBank/DDBJ databases">
        <title>Minimal conservation of predation-associated metabolite biosynthetic gene clusters underscores biosynthetic potential of Myxococcota including descriptions for ten novel species: Archangium lansinium sp. nov., Myxococcus landrumus sp. nov., Nannocystis bai.</title>
        <authorList>
            <person name="Ahearne A."/>
            <person name="Stevens C."/>
            <person name="Dowd S."/>
        </authorList>
    </citation>
    <scope>NUCLEOTIDE SEQUENCE [LARGE SCALE GENOMIC DNA]</scope>
    <source>
        <strain evidence="2 3">WIWO2</strain>
    </source>
</reference>
<name>A0ABT5CCQ5_9BACT</name>
<dbReference type="InterPro" id="IPR011047">
    <property type="entry name" value="Quinoprotein_ADH-like_sf"/>
</dbReference>
<organism evidence="2 3">
    <name type="scientific">Sorangium atrum</name>
    <dbReference type="NCBI Taxonomy" id="2995308"/>
    <lineage>
        <taxon>Bacteria</taxon>
        <taxon>Pseudomonadati</taxon>
        <taxon>Myxococcota</taxon>
        <taxon>Polyangia</taxon>
        <taxon>Polyangiales</taxon>
        <taxon>Polyangiaceae</taxon>
        <taxon>Sorangium</taxon>
    </lineage>
</organism>
<feature type="signal peptide" evidence="1">
    <location>
        <begin position="1"/>
        <end position="26"/>
    </location>
</feature>
<comment type="caution">
    <text evidence="2">The sequence shown here is derived from an EMBL/GenBank/DDBJ whole genome shotgun (WGS) entry which is preliminary data.</text>
</comment>